<dbReference type="EMBL" id="JAJSOF020000009">
    <property type="protein sequence ID" value="KAJ4446202.1"/>
    <property type="molecule type" value="Genomic_DNA"/>
</dbReference>
<evidence type="ECO:0000256" key="1">
    <source>
        <dbReference type="SAM" id="SignalP"/>
    </source>
</evidence>
<dbReference type="InterPro" id="IPR001304">
    <property type="entry name" value="C-type_lectin-like"/>
</dbReference>
<accession>A0ABQ8TIE5</accession>
<dbReference type="PROSITE" id="PS50041">
    <property type="entry name" value="C_TYPE_LECTIN_2"/>
    <property type="match status" value="1"/>
</dbReference>
<evidence type="ECO:0000313" key="4">
    <source>
        <dbReference type="Proteomes" id="UP001148838"/>
    </source>
</evidence>
<comment type="caution">
    <text evidence="3">The sequence shown here is derived from an EMBL/GenBank/DDBJ whole genome shotgun (WGS) entry which is preliminary data.</text>
</comment>
<dbReference type="PANTHER" id="PTHR22803">
    <property type="entry name" value="MANNOSE, PHOSPHOLIPASE, LECTIN RECEPTOR RELATED"/>
    <property type="match status" value="1"/>
</dbReference>
<evidence type="ECO:0000313" key="3">
    <source>
        <dbReference type="EMBL" id="KAJ4446202.1"/>
    </source>
</evidence>
<proteinExistence type="predicted"/>
<organism evidence="3 4">
    <name type="scientific">Periplaneta americana</name>
    <name type="common">American cockroach</name>
    <name type="synonym">Blatta americana</name>
    <dbReference type="NCBI Taxonomy" id="6978"/>
    <lineage>
        <taxon>Eukaryota</taxon>
        <taxon>Metazoa</taxon>
        <taxon>Ecdysozoa</taxon>
        <taxon>Arthropoda</taxon>
        <taxon>Hexapoda</taxon>
        <taxon>Insecta</taxon>
        <taxon>Pterygota</taxon>
        <taxon>Neoptera</taxon>
        <taxon>Polyneoptera</taxon>
        <taxon>Dictyoptera</taxon>
        <taxon>Blattodea</taxon>
        <taxon>Blattoidea</taxon>
        <taxon>Blattidae</taxon>
        <taxon>Blattinae</taxon>
        <taxon>Periplaneta</taxon>
    </lineage>
</organism>
<gene>
    <name evidence="3" type="ORF">ANN_12896</name>
</gene>
<name>A0ABQ8TIE5_PERAM</name>
<dbReference type="Proteomes" id="UP001148838">
    <property type="component" value="Unassembled WGS sequence"/>
</dbReference>
<dbReference type="InterPro" id="IPR016186">
    <property type="entry name" value="C-type_lectin-like/link_sf"/>
</dbReference>
<dbReference type="Pfam" id="PF00059">
    <property type="entry name" value="Lectin_C"/>
    <property type="match status" value="1"/>
</dbReference>
<feature type="domain" description="C-type lectin" evidence="2">
    <location>
        <begin position="131"/>
        <end position="250"/>
    </location>
</feature>
<protein>
    <recommendedName>
        <fullName evidence="2">C-type lectin domain-containing protein</fullName>
    </recommendedName>
</protein>
<evidence type="ECO:0000259" key="2">
    <source>
        <dbReference type="PROSITE" id="PS50041"/>
    </source>
</evidence>
<reference evidence="3 4" key="1">
    <citation type="journal article" date="2022" name="Allergy">
        <title>Genome assembly and annotation of Periplaneta americana reveal a comprehensive cockroach allergen profile.</title>
        <authorList>
            <person name="Wang L."/>
            <person name="Xiong Q."/>
            <person name="Saelim N."/>
            <person name="Wang L."/>
            <person name="Nong W."/>
            <person name="Wan A.T."/>
            <person name="Shi M."/>
            <person name="Liu X."/>
            <person name="Cao Q."/>
            <person name="Hui J.H.L."/>
            <person name="Sookrung N."/>
            <person name="Leung T.F."/>
            <person name="Tungtrongchitr A."/>
            <person name="Tsui S.K.W."/>
        </authorList>
    </citation>
    <scope>NUCLEOTIDE SEQUENCE [LARGE SCALE GENOMIC DNA]</scope>
    <source>
        <strain evidence="3">PWHHKU_190912</strain>
    </source>
</reference>
<dbReference type="InterPro" id="IPR050111">
    <property type="entry name" value="C-type_lectin/snaclec_domain"/>
</dbReference>
<feature type="signal peptide" evidence="1">
    <location>
        <begin position="1"/>
        <end position="20"/>
    </location>
</feature>
<dbReference type="CDD" id="cd00037">
    <property type="entry name" value="CLECT"/>
    <property type="match status" value="1"/>
</dbReference>
<feature type="chain" id="PRO_5047323500" description="C-type lectin domain-containing protein" evidence="1">
    <location>
        <begin position="21"/>
        <end position="253"/>
    </location>
</feature>
<dbReference type="Gene3D" id="3.10.100.10">
    <property type="entry name" value="Mannose-Binding Protein A, subunit A"/>
    <property type="match status" value="1"/>
</dbReference>
<sequence>MFRCLLVGCVLLWCAWGLEAQQCTSPPQRALKISITSRRNSTGHWVAETKLEHEAERKDVGPFNLDIEHTTVKCGDTETITTIVTVSGKYFHYIYFNAESILFNAVILRPSSAPRGPSSPGYDLVPGLGYYKLHTDVKSWHEALKTCEQEGAHLAIINSENEAQALVPFWDMNPKILDGGANNWAHIGFHDQYKEGQYVTIFNKTLVGAGYVKWFPGEPTGAGHNCGIIVRKNNLLADIPCEAKQPFFCEMEV</sequence>
<dbReference type="SUPFAM" id="SSF56436">
    <property type="entry name" value="C-type lectin-like"/>
    <property type="match status" value="1"/>
</dbReference>
<keyword evidence="4" id="KW-1185">Reference proteome</keyword>
<dbReference type="SMART" id="SM00034">
    <property type="entry name" value="CLECT"/>
    <property type="match status" value="1"/>
</dbReference>
<dbReference type="InterPro" id="IPR016187">
    <property type="entry name" value="CTDL_fold"/>
</dbReference>
<keyword evidence="1" id="KW-0732">Signal</keyword>